<keyword evidence="16" id="KW-0057">Aromatic amino acid biosynthesis</keyword>
<dbReference type="GO" id="GO:0009507">
    <property type="term" value="C:chloroplast"/>
    <property type="evidence" value="ECO:0007669"/>
    <property type="project" value="UniProtKB-SubCell"/>
</dbReference>
<keyword evidence="24" id="KW-1185">Reference proteome</keyword>
<dbReference type="GO" id="GO:0009423">
    <property type="term" value="P:chorismate biosynthetic process"/>
    <property type="evidence" value="ECO:0007669"/>
    <property type="project" value="UniProtKB-ARBA"/>
</dbReference>
<evidence type="ECO:0000313" key="24">
    <source>
        <dbReference type="Proteomes" id="UP001157974"/>
    </source>
</evidence>
<dbReference type="EMBL" id="JAMWBK010000008">
    <property type="protein sequence ID" value="KAJ8902630.1"/>
    <property type="molecule type" value="Genomic_DNA"/>
</dbReference>
<sequence length="407" mass="44674">MGFVASLGSLRKVRRRSSVTMASVSPAERTRVLEVKAESRTYPIIFGDGLLGDPANFSPYLPGDKVLVVTNETVGPLYLNKLRESLTATGKSIFTIELPDGEQYKSMEWLNAILDKCMDHKLDRKSSLVALGGGVVGDITGFAAACFVRGVPFVQVPTTLLAVVDSSVGGKTAVNHPKGKNMIGAFYQPRAVVVDTAVLSTLDDRQLAAGIAEIVKYGLIRDEPFFRWCEENMDGMIARDPATLLYAMERSCINKAEVVEADEREGGVRATLNLGHTFGHAIEASMGYGQWLHGEAVAAGMVMACEMSVRLGWLDESVTKRTEKLLARASLPIRPPPSMAIEEFMTYMSVDKKVESGVLKLILLKGLGEAVVTADFSKEVLYDTIMYYQHLFREKPEEYDNYLIHTS</sequence>
<comment type="cofactor">
    <cofactor evidence="2">
        <name>NAD(+)</name>
        <dbReference type="ChEBI" id="CHEBI:57540"/>
    </cofactor>
</comment>
<feature type="domain" description="3-dehydroquinate synthase C-terminal" evidence="22">
    <location>
        <begin position="210"/>
        <end position="354"/>
    </location>
</feature>
<evidence type="ECO:0000259" key="22">
    <source>
        <dbReference type="Pfam" id="PF24621"/>
    </source>
</evidence>
<evidence type="ECO:0000256" key="2">
    <source>
        <dbReference type="ARBA" id="ARBA00001911"/>
    </source>
</evidence>
<dbReference type="FunFam" id="3.40.50.1970:FF:000001">
    <property type="entry name" value="3-dehydroquinate synthase"/>
    <property type="match status" value="1"/>
</dbReference>
<dbReference type="Proteomes" id="UP001157974">
    <property type="component" value="Unassembled WGS sequence"/>
</dbReference>
<dbReference type="GO" id="GO:0009073">
    <property type="term" value="P:aromatic amino acid family biosynthetic process"/>
    <property type="evidence" value="ECO:0007669"/>
    <property type="project" value="UniProtKB-KW"/>
</dbReference>
<dbReference type="Gene3D" id="1.20.1090.10">
    <property type="entry name" value="Dehydroquinate synthase-like - alpha domain"/>
    <property type="match status" value="1"/>
</dbReference>
<reference evidence="23 24" key="1">
    <citation type="journal article" date="2023" name="Nat. Commun.">
        <title>Origin of minicircular mitochondrial genomes in red algae.</title>
        <authorList>
            <person name="Lee Y."/>
            <person name="Cho C.H."/>
            <person name="Lee Y.M."/>
            <person name="Park S.I."/>
            <person name="Yang J.H."/>
            <person name="West J.A."/>
            <person name="Bhattacharya D."/>
            <person name="Yoon H.S."/>
        </authorList>
    </citation>
    <scope>NUCLEOTIDE SEQUENCE [LARGE SCALE GENOMIC DNA]</scope>
    <source>
        <strain evidence="23 24">CCMP1338</strain>
        <tissue evidence="23">Whole cell</tissue>
    </source>
</reference>
<evidence type="ECO:0000256" key="8">
    <source>
        <dbReference type="ARBA" id="ARBA00013031"/>
    </source>
</evidence>
<evidence type="ECO:0000256" key="3">
    <source>
        <dbReference type="ARBA" id="ARBA00001941"/>
    </source>
</evidence>
<dbReference type="InterPro" id="IPR056179">
    <property type="entry name" value="DHQS_C"/>
</dbReference>
<feature type="domain" description="3-dehydroquinate synthase N-terminal" evidence="21">
    <location>
        <begin position="96"/>
        <end position="208"/>
    </location>
</feature>
<comment type="similarity">
    <text evidence="7">Belongs to the sugar phosphate cyclases superfamily. Dehydroquinate synthase family.</text>
</comment>
<evidence type="ECO:0000256" key="9">
    <source>
        <dbReference type="ARBA" id="ARBA00017684"/>
    </source>
</evidence>
<evidence type="ECO:0000256" key="7">
    <source>
        <dbReference type="ARBA" id="ARBA00005412"/>
    </source>
</evidence>
<keyword evidence="10" id="KW-0963">Cytoplasm</keyword>
<dbReference type="Gene3D" id="3.40.50.1970">
    <property type="match status" value="1"/>
</dbReference>
<name>A0AAV8UJB2_9RHOD</name>
<evidence type="ECO:0000256" key="6">
    <source>
        <dbReference type="ARBA" id="ARBA00004661"/>
    </source>
</evidence>
<evidence type="ECO:0000256" key="11">
    <source>
        <dbReference type="ARBA" id="ARBA00022605"/>
    </source>
</evidence>
<dbReference type="InterPro" id="IPR030963">
    <property type="entry name" value="DHQ_synth_fam"/>
</dbReference>
<organism evidence="23 24">
    <name type="scientific">Rhodosorus marinus</name>
    <dbReference type="NCBI Taxonomy" id="101924"/>
    <lineage>
        <taxon>Eukaryota</taxon>
        <taxon>Rhodophyta</taxon>
        <taxon>Stylonematophyceae</taxon>
        <taxon>Stylonematales</taxon>
        <taxon>Stylonemataceae</taxon>
        <taxon>Rhodosorus</taxon>
    </lineage>
</organism>
<evidence type="ECO:0000256" key="4">
    <source>
        <dbReference type="ARBA" id="ARBA00004229"/>
    </source>
</evidence>
<dbReference type="SUPFAM" id="SSF56796">
    <property type="entry name" value="Dehydroquinate synthase-like"/>
    <property type="match status" value="1"/>
</dbReference>
<dbReference type="PANTHER" id="PTHR43622">
    <property type="entry name" value="3-DEHYDROQUINATE SYNTHASE"/>
    <property type="match status" value="1"/>
</dbReference>
<dbReference type="GO" id="GO:0003856">
    <property type="term" value="F:3-dehydroquinate synthase activity"/>
    <property type="evidence" value="ECO:0007669"/>
    <property type="project" value="UniProtKB-EC"/>
</dbReference>
<evidence type="ECO:0000256" key="19">
    <source>
        <dbReference type="ARBA" id="ARBA00056090"/>
    </source>
</evidence>
<dbReference type="EC" id="4.2.3.4" evidence="8"/>
<dbReference type="GO" id="GO:0008652">
    <property type="term" value="P:amino acid biosynthetic process"/>
    <property type="evidence" value="ECO:0007669"/>
    <property type="project" value="UniProtKB-KW"/>
</dbReference>
<dbReference type="GO" id="GO:0046872">
    <property type="term" value="F:metal ion binding"/>
    <property type="evidence" value="ECO:0007669"/>
    <property type="project" value="UniProtKB-KW"/>
</dbReference>
<evidence type="ECO:0000256" key="5">
    <source>
        <dbReference type="ARBA" id="ARBA00004496"/>
    </source>
</evidence>
<comment type="caution">
    <text evidence="23">The sequence shown here is derived from an EMBL/GenBank/DDBJ whole genome shotgun (WGS) entry which is preliminary data.</text>
</comment>
<dbReference type="HAMAP" id="MF_00110">
    <property type="entry name" value="DHQ_synthase"/>
    <property type="match status" value="1"/>
</dbReference>
<dbReference type="PANTHER" id="PTHR43622:SF7">
    <property type="entry name" value="3-DEHYDROQUINATE SYNTHASE, CHLOROPLASTIC"/>
    <property type="match status" value="1"/>
</dbReference>
<keyword evidence="12" id="KW-0479">Metal-binding</keyword>
<comment type="pathway">
    <text evidence="6">Metabolic intermediate biosynthesis; chorismate biosynthesis; chorismate from D-erythrose 4-phosphate and phosphoenolpyruvate: step 2/7.</text>
</comment>
<evidence type="ECO:0000256" key="1">
    <source>
        <dbReference type="ARBA" id="ARBA00001393"/>
    </source>
</evidence>
<comment type="subcellular location">
    <subcellularLocation>
        <location evidence="5">Cytoplasm</location>
    </subcellularLocation>
    <subcellularLocation>
        <location evidence="4">Plastid</location>
        <location evidence="4">Chloroplast</location>
    </subcellularLocation>
</comment>
<dbReference type="PIRSF" id="PIRSF001455">
    <property type="entry name" value="DHQ_synth"/>
    <property type="match status" value="1"/>
</dbReference>
<dbReference type="CDD" id="cd08195">
    <property type="entry name" value="DHQS"/>
    <property type="match status" value="1"/>
</dbReference>
<dbReference type="AlphaFoldDB" id="A0AAV8UJB2"/>
<keyword evidence="18" id="KW-0170">Cobalt</keyword>
<keyword evidence="14" id="KW-0862">Zinc</keyword>
<dbReference type="InterPro" id="IPR016037">
    <property type="entry name" value="DHQ_synth_AroB"/>
</dbReference>
<comment type="catalytic activity">
    <reaction evidence="1">
        <text>7-phospho-2-dehydro-3-deoxy-D-arabino-heptonate = 3-dehydroquinate + phosphate</text>
        <dbReference type="Rhea" id="RHEA:21968"/>
        <dbReference type="ChEBI" id="CHEBI:32364"/>
        <dbReference type="ChEBI" id="CHEBI:43474"/>
        <dbReference type="ChEBI" id="CHEBI:58394"/>
        <dbReference type="EC" id="4.2.3.4"/>
    </reaction>
</comment>
<keyword evidence="17" id="KW-0456">Lyase</keyword>
<evidence type="ECO:0000256" key="16">
    <source>
        <dbReference type="ARBA" id="ARBA00023141"/>
    </source>
</evidence>
<dbReference type="Pfam" id="PF24621">
    <property type="entry name" value="DHQS_C"/>
    <property type="match status" value="1"/>
</dbReference>
<comment type="function">
    <text evidence="19">Catalyzes the second step in the shikimate pathway.</text>
</comment>
<evidence type="ECO:0000313" key="23">
    <source>
        <dbReference type="EMBL" id="KAJ8902630.1"/>
    </source>
</evidence>
<comment type="cofactor">
    <cofactor evidence="3">
        <name>Co(2+)</name>
        <dbReference type="ChEBI" id="CHEBI:48828"/>
    </cofactor>
</comment>
<protein>
    <recommendedName>
        <fullName evidence="9">3-dehydroquinate synthase</fullName>
        <ecNumber evidence="8">4.2.3.4</ecNumber>
    </recommendedName>
    <alternativeName>
        <fullName evidence="20">3-dehydroquinate synthase, chloroplastic</fullName>
    </alternativeName>
</protein>
<evidence type="ECO:0000256" key="17">
    <source>
        <dbReference type="ARBA" id="ARBA00023239"/>
    </source>
</evidence>
<dbReference type="Pfam" id="PF01761">
    <property type="entry name" value="DHQ_synthase"/>
    <property type="match status" value="1"/>
</dbReference>
<keyword evidence="15" id="KW-0520">NAD</keyword>
<dbReference type="GO" id="GO:0000166">
    <property type="term" value="F:nucleotide binding"/>
    <property type="evidence" value="ECO:0007669"/>
    <property type="project" value="UniProtKB-KW"/>
</dbReference>
<keyword evidence="11" id="KW-0028">Amino-acid biosynthesis</keyword>
<evidence type="ECO:0000256" key="18">
    <source>
        <dbReference type="ARBA" id="ARBA00023285"/>
    </source>
</evidence>
<dbReference type="FunFam" id="1.20.1090.10:FF:000002">
    <property type="entry name" value="3-dehydroquinate synthase"/>
    <property type="match status" value="1"/>
</dbReference>
<evidence type="ECO:0000256" key="13">
    <source>
        <dbReference type="ARBA" id="ARBA00022741"/>
    </source>
</evidence>
<accession>A0AAV8UJB2</accession>
<evidence type="ECO:0000256" key="20">
    <source>
        <dbReference type="ARBA" id="ARBA00068623"/>
    </source>
</evidence>
<evidence type="ECO:0000256" key="12">
    <source>
        <dbReference type="ARBA" id="ARBA00022723"/>
    </source>
</evidence>
<evidence type="ECO:0000256" key="14">
    <source>
        <dbReference type="ARBA" id="ARBA00022833"/>
    </source>
</evidence>
<gene>
    <name evidence="23" type="ORF">NDN08_005950</name>
</gene>
<evidence type="ECO:0000256" key="15">
    <source>
        <dbReference type="ARBA" id="ARBA00023027"/>
    </source>
</evidence>
<evidence type="ECO:0000256" key="10">
    <source>
        <dbReference type="ARBA" id="ARBA00022490"/>
    </source>
</evidence>
<proteinExistence type="inferred from homology"/>
<dbReference type="InterPro" id="IPR050071">
    <property type="entry name" value="Dehydroquinate_synthase"/>
</dbReference>
<evidence type="ECO:0000259" key="21">
    <source>
        <dbReference type="Pfam" id="PF01761"/>
    </source>
</evidence>
<dbReference type="NCBIfam" id="TIGR01357">
    <property type="entry name" value="aroB"/>
    <property type="match status" value="1"/>
</dbReference>
<keyword evidence="13" id="KW-0547">Nucleotide-binding</keyword>
<dbReference type="InterPro" id="IPR030960">
    <property type="entry name" value="DHQS/DOIS_N"/>
</dbReference>